<dbReference type="EMBL" id="BMGK01000007">
    <property type="protein sequence ID" value="GGD96288.1"/>
    <property type="molecule type" value="Genomic_DNA"/>
</dbReference>
<dbReference type="Proteomes" id="UP000652231">
    <property type="component" value="Unassembled WGS sequence"/>
</dbReference>
<keyword evidence="2" id="KW-1185">Reference proteome</keyword>
<sequence>MKKLYILPILGLLFIACESKQKDTVEENVVEDVEEVVETKTDTETGAKAFWNTLMSHCGKAFEGEVIKAPENDDFRGKKLVMHLLSCSDNEIFIPFNVGDNRSRTWVLRYENGTIELKHDHRQEDGSDDEVTMYGGTTTNSGLPNVAVFPADEQTREIIPAAATNVWWITVDDSTYTYNLKRLGTDREFSISFDLTKEIQTPEPSWGWEEYSANL</sequence>
<dbReference type="PROSITE" id="PS51257">
    <property type="entry name" value="PROKAR_LIPOPROTEIN"/>
    <property type="match status" value="1"/>
</dbReference>
<evidence type="ECO:0000313" key="2">
    <source>
        <dbReference type="Proteomes" id="UP000652231"/>
    </source>
</evidence>
<dbReference type="AlphaFoldDB" id="A0A8J2Y8Z0"/>
<dbReference type="RefSeq" id="WP_229741423.1">
    <property type="nucleotide sequence ID" value="NZ_BMGK01000007.1"/>
</dbReference>
<reference evidence="1" key="1">
    <citation type="journal article" date="2014" name="Int. J. Syst. Evol. Microbiol.">
        <title>Complete genome sequence of Corynebacterium casei LMG S-19264T (=DSM 44701T), isolated from a smear-ripened cheese.</title>
        <authorList>
            <consortium name="US DOE Joint Genome Institute (JGI-PGF)"/>
            <person name="Walter F."/>
            <person name="Albersmeier A."/>
            <person name="Kalinowski J."/>
            <person name="Ruckert C."/>
        </authorList>
    </citation>
    <scope>NUCLEOTIDE SEQUENCE</scope>
    <source>
        <strain evidence="1">CGMCC 1.12924</strain>
    </source>
</reference>
<accession>A0A8J2Y8Z0</accession>
<organism evidence="1 2">
    <name type="scientific">Planktosalinus lacus</name>
    <dbReference type="NCBI Taxonomy" id="1526573"/>
    <lineage>
        <taxon>Bacteria</taxon>
        <taxon>Pseudomonadati</taxon>
        <taxon>Bacteroidota</taxon>
        <taxon>Flavobacteriia</taxon>
        <taxon>Flavobacteriales</taxon>
        <taxon>Flavobacteriaceae</taxon>
        <taxon>Planktosalinus</taxon>
    </lineage>
</organism>
<proteinExistence type="predicted"/>
<gene>
    <name evidence="1" type="ORF">GCM10011312_19830</name>
</gene>
<comment type="caution">
    <text evidence="1">The sequence shown here is derived from an EMBL/GenBank/DDBJ whole genome shotgun (WGS) entry which is preliminary data.</text>
</comment>
<evidence type="ECO:0000313" key="1">
    <source>
        <dbReference type="EMBL" id="GGD96288.1"/>
    </source>
</evidence>
<protein>
    <submittedName>
        <fullName evidence="1">Uncharacterized protein</fullName>
    </submittedName>
</protein>
<reference evidence="1" key="2">
    <citation type="submission" date="2020-09" db="EMBL/GenBank/DDBJ databases">
        <authorList>
            <person name="Sun Q."/>
            <person name="Zhou Y."/>
        </authorList>
    </citation>
    <scope>NUCLEOTIDE SEQUENCE</scope>
    <source>
        <strain evidence="1">CGMCC 1.12924</strain>
    </source>
</reference>
<name>A0A8J2Y8Z0_9FLAO</name>